<name>A0AAV9EAC3_ACOCL</name>
<reference evidence="3" key="2">
    <citation type="submission" date="2023-06" db="EMBL/GenBank/DDBJ databases">
        <authorList>
            <person name="Ma L."/>
            <person name="Liu K.-W."/>
            <person name="Li Z."/>
            <person name="Hsiao Y.-Y."/>
            <person name="Qi Y."/>
            <person name="Fu T."/>
            <person name="Tang G."/>
            <person name="Zhang D."/>
            <person name="Sun W.-H."/>
            <person name="Liu D.-K."/>
            <person name="Li Y."/>
            <person name="Chen G.-Z."/>
            <person name="Liu X.-D."/>
            <person name="Liao X.-Y."/>
            <person name="Jiang Y.-T."/>
            <person name="Yu X."/>
            <person name="Hao Y."/>
            <person name="Huang J."/>
            <person name="Zhao X.-W."/>
            <person name="Ke S."/>
            <person name="Chen Y.-Y."/>
            <person name="Wu W.-L."/>
            <person name="Hsu J.-L."/>
            <person name="Lin Y.-F."/>
            <person name="Huang M.-D."/>
            <person name="Li C.-Y."/>
            <person name="Huang L."/>
            <person name="Wang Z.-W."/>
            <person name="Zhao X."/>
            <person name="Zhong W.-Y."/>
            <person name="Peng D.-H."/>
            <person name="Ahmad S."/>
            <person name="Lan S."/>
            <person name="Zhang J.-S."/>
            <person name="Tsai W.-C."/>
            <person name="Van De Peer Y."/>
            <person name="Liu Z.-J."/>
        </authorList>
    </citation>
    <scope>NUCLEOTIDE SEQUENCE</scope>
    <source>
        <strain evidence="3">CP</strain>
        <tissue evidence="3">Leaves</tissue>
    </source>
</reference>
<evidence type="ECO:0000256" key="1">
    <source>
        <dbReference type="SAM" id="MobiDB-lite"/>
    </source>
</evidence>
<evidence type="ECO:0000313" key="3">
    <source>
        <dbReference type="EMBL" id="KAK1310049.1"/>
    </source>
</evidence>
<gene>
    <name evidence="3" type="ORF">QJS10_CPA08g00383</name>
</gene>
<feature type="region of interest" description="Disordered" evidence="1">
    <location>
        <begin position="60"/>
        <end position="92"/>
    </location>
</feature>
<sequence length="104" mass="11705">MVVMHQDRLLTKAYRAKWEPLEDMTCPSCLNGEETTSHIMVQCPIAAQVWHLLGRMSDFDDRSSTTVPRRQTSATPGPNRSRHAKSLNFSPGIRDSLVPSRILA</sequence>
<dbReference type="EMBL" id="JAUJYO010000008">
    <property type="protein sequence ID" value="KAK1310049.1"/>
    <property type="molecule type" value="Genomic_DNA"/>
</dbReference>
<feature type="compositionally biased region" description="Polar residues" evidence="1">
    <location>
        <begin position="64"/>
        <end position="78"/>
    </location>
</feature>
<dbReference type="Pfam" id="PF13966">
    <property type="entry name" value="zf-RVT"/>
    <property type="match status" value="1"/>
</dbReference>
<dbReference type="InterPro" id="IPR026960">
    <property type="entry name" value="RVT-Znf"/>
</dbReference>
<accession>A0AAV9EAC3</accession>
<dbReference type="AlphaFoldDB" id="A0AAV9EAC3"/>
<organism evidence="3 4">
    <name type="scientific">Acorus calamus</name>
    <name type="common">Sweet flag</name>
    <dbReference type="NCBI Taxonomy" id="4465"/>
    <lineage>
        <taxon>Eukaryota</taxon>
        <taxon>Viridiplantae</taxon>
        <taxon>Streptophyta</taxon>
        <taxon>Embryophyta</taxon>
        <taxon>Tracheophyta</taxon>
        <taxon>Spermatophyta</taxon>
        <taxon>Magnoliopsida</taxon>
        <taxon>Liliopsida</taxon>
        <taxon>Acoraceae</taxon>
        <taxon>Acorus</taxon>
    </lineage>
</organism>
<reference evidence="3" key="1">
    <citation type="journal article" date="2023" name="Nat. Commun.">
        <title>Diploid and tetraploid genomes of Acorus and the evolution of monocots.</title>
        <authorList>
            <person name="Ma L."/>
            <person name="Liu K.W."/>
            <person name="Li Z."/>
            <person name="Hsiao Y.Y."/>
            <person name="Qi Y."/>
            <person name="Fu T."/>
            <person name="Tang G.D."/>
            <person name="Zhang D."/>
            <person name="Sun W.H."/>
            <person name="Liu D.K."/>
            <person name="Li Y."/>
            <person name="Chen G.Z."/>
            <person name="Liu X.D."/>
            <person name="Liao X.Y."/>
            <person name="Jiang Y.T."/>
            <person name="Yu X."/>
            <person name="Hao Y."/>
            <person name="Huang J."/>
            <person name="Zhao X.W."/>
            <person name="Ke S."/>
            <person name="Chen Y.Y."/>
            <person name="Wu W.L."/>
            <person name="Hsu J.L."/>
            <person name="Lin Y.F."/>
            <person name="Huang M.D."/>
            <person name="Li C.Y."/>
            <person name="Huang L."/>
            <person name="Wang Z.W."/>
            <person name="Zhao X."/>
            <person name="Zhong W.Y."/>
            <person name="Peng D.H."/>
            <person name="Ahmad S."/>
            <person name="Lan S."/>
            <person name="Zhang J.S."/>
            <person name="Tsai W.C."/>
            <person name="Van de Peer Y."/>
            <person name="Liu Z.J."/>
        </authorList>
    </citation>
    <scope>NUCLEOTIDE SEQUENCE</scope>
    <source>
        <strain evidence="3">CP</strain>
    </source>
</reference>
<comment type="caution">
    <text evidence="3">The sequence shown here is derived from an EMBL/GenBank/DDBJ whole genome shotgun (WGS) entry which is preliminary data.</text>
</comment>
<feature type="domain" description="Reverse transcriptase zinc-binding" evidence="2">
    <location>
        <begin position="3"/>
        <end position="50"/>
    </location>
</feature>
<dbReference type="Proteomes" id="UP001180020">
    <property type="component" value="Unassembled WGS sequence"/>
</dbReference>
<evidence type="ECO:0000313" key="4">
    <source>
        <dbReference type="Proteomes" id="UP001180020"/>
    </source>
</evidence>
<protein>
    <recommendedName>
        <fullName evidence="2">Reverse transcriptase zinc-binding domain-containing protein</fullName>
    </recommendedName>
</protein>
<evidence type="ECO:0000259" key="2">
    <source>
        <dbReference type="Pfam" id="PF13966"/>
    </source>
</evidence>
<proteinExistence type="predicted"/>
<keyword evidence="4" id="KW-1185">Reference proteome</keyword>